<comment type="caution">
    <text evidence="20">The sequence shown here is derived from an EMBL/GenBank/DDBJ whole genome shotgun (WGS) entry which is preliminary data.</text>
</comment>
<comment type="subcellular location">
    <subcellularLocation>
        <location evidence="2">Cell membrane</location>
        <topology evidence="2">Multi-pass membrane protein</topology>
    </subcellularLocation>
</comment>
<protein>
    <recommendedName>
        <fullName evidence="16">Heme sensor protein HssS</fullName>
        <ecNumber evidence="3">2.7.13.3</ecNumber>
    </recommendedName>
</protein>
<evidence type="ECO:0000256" key="17">
    <source>
        <dbReference type="SAM" id="Phobius"/>
    </source>
</evidence>
<evidence type="ECO:0000256" key="6">
    <source>
        <dbReference type="ARBA" id="ARBA00022679"/>
    </source>
</evidence>
<evidence type="ECO:0000259" key="18">
    <source>
        <dbReference type="PROSITE" id="PS50109"/>
    </source>
</evidence>
<dbReference type="InterPro" id="IPR003594">
    <property type="entry name" value="HATPase_dom"/>
</dbReference>
<evidence type="ECO:0000256" key="4">
    <source>
        <dbReference type="ARBA" id="ARBA00022475"/>
    </source>
</evidence>
<dbReference type="Pfam" id="PF00672">
    <property type="entry name" value="HAMP"/>
    <property type="match status" value="1"/>
</dbReference>
<organism evidence="20 21">
    <name type="scientific">Jeotgalibacillus salarius</name>
    <dbReference type="NCBI Taxonomy" id="546023"/>
    <lineage>
        <taxon>Bacteria</taxon>
        <taxon>Bacillati</taxon>
        <taxon>Bacillota</taxon>
        <taxon>Bacilli</taxon>
        <taxon>Bacillales</taxon>
        <taxon>Caryophanaceae</taxon>
        <taxon>Jeotgalibacillus</taxon>
    </lineage>
</organism>
<proteinExistence type="predicted"/>
<evidence type="ECO:0000256" key="5">
    <source>
        <dbReference type="ARBA" id="ARBA00022553"/>
    </source>
</evidence>
<dbReference type="GO" id="GO:0005886">
    <property type="term" value="C:plasma membrane"/>
    <property type="evidence" value="ECO:0007669"/>
    <property type="project" value="UniProtKB-SubCell"/>
</dbReference>
<dbReference type="SMART" id="SM00387">
    <property type="entry name" value="HATPase_c"/>
    <property type="match status" value="1"/>
</dbReference>
<evidence type="ECO:0000256" key="15">
    <source>
        <dbReference type="ARBA" id="ARBA00037219"/>
    </source>
</evidence>
<comment type="function">
    <text evidence="15">Member of the two-component regulatory system HssS/HssR involved in intracellular heme homeostasis and tempering of staphylococcal virulence. HssS functions as a heme sensor histidine kinase which is autophosphorylated at a histidine residue and transfers its phosphate group to an aspartate residue of HssR. HssR/HssS activates the expression of hrtAB, an efflux pump, in response to extracellular heme, hemin, hemoglobin or blood.</text>
</comment>
<evidence type="ECO:0000256" key="3">
    <source>
        <dbReference type="ARBA" id="ARBA00012438"/>
    </source>
</evidence>
<evidence type="ECO:0000256" key="16">
    <source>
        <dbReference type="ARBA" id="ARBA00040841"/>
    </source>
</evidence>
<dbReference type="CDD" id="cd06225">
    <property type="entry name" value="HAMP"/>
    <property type="match status" value="1"/>
</dbReference>
<dbReference type="InterPro" id="IPR003660">
    <property type="entry name" value="HAMP_dom"/>
</dbReference>
<feature type="domain" description="HAMP" evidence="19">
    <location>
        <begin position="181"/>
        <end position="233"/>
    </location>
</feature>
<dbReference type="EMBL" id="SORX01000003">
    <property type="protein sequence ID" value="TFE02396.1"/>
    <property type="molecule type" value="Genomic_DNA"/>
</dbReference>
<keyword evidence="21" id="KW-1185">Reference proteome</keyword>
<dbReference type="FunFam" id="3.30.565.10:FF:000006">
    <property type="entry name" value="Sensor histidine kinase WalK"/>
    <property type="match status" value="1"/>
</dbReference>
<dbReference type="Pfam" id="PF00512">
    <property type="entry name" value="HisKA"/>
    <property type="match status" value="1"/>
</dbReference>
<keyword evidence="4" id="KW-1003">Cell membrane</keyword>
<keyword evidence="6" id="KW-0808">Transferase</keyword>
<evidence type="ECO:0000313" key="21">
    <source>
        <dbReference type="Proteomes" id="UP000297776"/>
    </source>
</evidence>
<reference evidence="20 21" key="1">
    <citation type="submission" date="2019-03" db="EMBL/GenBank/DDBJ databases">
        <authorList>
            <person name="Yang Y."/>
        </authorList>
    </citation>
    <scope>NUCLEOTIDE SEQUENCE [LARGE SCALE GENOMIC DNA]</scope>
    <source>
        <strain evidence="20 21">ASL-1</strain>
    </source>
</reference>
<evidence type="ECO:0000256" key="10">
    <source>
        <dbReference type="ARBA" id="ARBA00022840"/>
    </source>
</evidence>
<dbReference type="Gene3D" id="3.30.565.10">
    <property type="entry name" value="Histidine kinase-like ATPase, C-terminal domain"/>
    <property type="match status" value="1"/>
</dbReference>
<dbReference type="SUPFAM" id="SSF47384">
    <property type="entry name" value="Homodimeric domain of signal transducing histidine kinase"/>
    <property type="match status" value="1"/>
</dbReference>
<dbReference type="PROSITE" id="PS50885">
    <property type="entry name" value="HAMP"/>
    <property type="match status" value="1"/>
</dbReference>
<dbReference type="SUPFAM" id="SSF55874">
    <property type="entry name" value="ATPase domain of HSP90 chaperone/DNA topoisomerase II/histidine kinase"/>
    <property type="match status" value="1"/>
</dbReference>
<keyword evidence="13" id="KW-0843">Virulence</keyword>
<dbReference type="OrthoDB" id="9813151at2"/>
<keyword evidence="14 17" id="KW-0472">Membrane</keyword>
<dbReference type="GO" id="GO:0000155">
    <property type="term" value="F:phosphorelay sensor kinase activity"/>
    <property type="evidence" value="ECO:0007669"/>
    <property type="project" value="InterPro"/>
</dbReference>
<keyword evidence="7 17" id="KW-0812">Transmembrane</keyword>
<dbReference type="Gene3D" id="1.10.287.130">
    <property type="match status" value="1"/>
</dbReference>
<dbReference type="GO" id="GO:0005524">
    <property type="term" value="F:ATP binding"/>
    <property type="evidence" value="ECO:0007669"/>
    <property type="project" value="UniProtKB-KW"/>
</dbReference>
<evidence type="ECO:0000256" key="12">
    <source>
        <dbReference type="ARBA" id="ARBA00023012"/>
    </source>
</evidence>
<dbReference type="EC" id="2.7.13.3" evidence="3"/>
<dbReference type="CDD" id="cd00075">
    <property type="entry name" value="HATPase"/>
    <property type="match status" value="1"/>
</dbReference>
<dbReference type="InterPro" id="IPR036097">
    <property type="entry name" value="HisK_dim/P_sf"/>
</dbReference>
<dbReference type="SUPFAM" id="SSF158472">
    <property type="entry name" value="HAMP domain-like"/>
    <property type="match status" value="1"/>
</dbReference>
<dbReference type="CDD" id="cd00082">
    <property type="entry name" value="HisKA"/>
    <property type="match status" value="1"/>
</dbReference>
<keyword evidence="9 20" id="KW-0418">Kinase</keyword>
<evidence type="ECO:0000313" key="20">
    <source>
        <dbReference type="EMBL" id="TFE02396.1"/>
    </source>
</evidence>
<evidence type="ECO:0000256" key="2">
    <source>
        <dbReference type="ARBA" id="ARBA00004651"/>
    </source>
</evidence>
<dbReference type="InterPro" id="IPR005467">
    <property type="entry name" value="His_kinase_dom"/>
</dbReference>
<dbReference type="InterPro" id="IPR050398">
    <property type="entry name" value="HssS/ArlS-like"/>
</dbReference>
<name>A0A4Y8LHT9_9BACL</name>
<feature type="transmembrane region" description="Helical" evidence="17">
    <location>
        <begin position="162"/>
        <end position="183"/>
    </location>
</feature>
<dbReference type="PANTHER" id="PTHR45528">
    <property type="entry name" value="SENSOR HISTIDINE KINASE CPXA"/>
    <property type="match status" value="1"/>
</dbReference>
<dbReference type="PROSITE" id="PS50109">
    <property type="entry name" value="HIS_KIN"/>
    <property type="match status" value="1"/>
</dbReference>
<keyword evidence="5" id="KW-0597">Phosphoprotein</keyword>
<evidence type="ECO:0000256" key="13">
    <source>
        <dbReference type="ARBA" id="ARBA00023026"/>
    </source>
</evidence>
<dbReference type="InterPro" id="IPR003661">
    <property type="entry name" value="HisK_dim/P_dom"/>
</dbReference>
<feature type="domain" description="Histidine kinase" evidence="18">
    <location>
        <begin position="241"/>
        <end position="454"/>
    </location>
</feature>
<gene>
    <name evidence="20" type="ORF">E2626_07405</name>
</gene>
<feature type="transmembrane region" description="Helical" evidence="17">
    <location>
        <begin position="20"/>
        <end position="43"/>
    </location>
</feature>
<accession>A0A4Y8LHT9</accession>
<evidence type="ECO:0000256" key="9">
    <source>
        <dbReference type="ARBA" id="ARBA00022777"/>
    </source>
</evidence>
<dbReference type="Gene3D" id="6.10.340.10">
    <property type="match status" value="1"/>
</dbReference>
<dbReference type="SMART" id="SM00388">
    <property type="entry name" value="HisKA"/>
    <property type="match status" value="1"/>
</dbReference>
<dbReference type="Proteomes" id="UP000297776">
    <property type="component" value="Unassembled WGS sequence"/>
</dbReference>
<dbReference type="AlphaFoldDB" id="A0A4Y8LHT9"/>
<dbReference type="PANTHER" id="PTHR45528:SF11">
    <property type="entry name" value="HISTIDINE KINASE"/>
    <property type="match status" value="1"/>
</dbReference>
<evidence type="ECO:0000256" key="1">
    <source>
        <dbReference type="ARBA" id="ARBA00000085"/>
    </source>
</evidence>
<evidence type="ECO:0000256" key="7">
    <source>
        <dbReference type="ARBA" id="ARBA00022692"/>
    </source>
</evidence>
<keyword evidence="11 17" id="KW-1133">Transmembrane helix</keyword>
<evidence type="ECO:0000259" key="19">
    <source>
        <dbReference type="PROSITE" id="PS50885"/>
    </source>
</evidence>
<dbReference type="InterPro" id="IPR004358">
    <property type="entry name" value="Sig_transdc_His_kin-like_C"/>
</dbReference>
<sequence>MGAWLPVGGTHMKRFFHTIYGRFLIIFIGLLFIPMMISFTLLFTIQLDRIREDVELQLNDQGEILQTLVTSGSFTAEEAVDLVIGDILVSRSYDSIADWRNAGEADYTDKQIGQLEAGQVITGTLTDFRELPYAAFELSGEIYMISPNLNNNQITQFRDTTIYSFLAVALIGSLLILFAISFLTRRLKQISKASRQVYEGNYAVKIQDNGNDEIGDLARQFNQMAEELETNEYLNKELSAVMAHEFKTPVSSMIGFAALLQKEVVPDEKRIEYAAVIEREAKRLAQLSSTLLKLSKFDHKLIHLTKESYLLDEQIRECILMLQPHWETKELELEINLPECTWTGDRELMSQVWINLLKNAVQHSPQYEKLSVKMDISDGEIRVEVSDTGEGIDPQHLERIFERFYQADRTRNASGTGLGLSLVKKIVELHGGQVTVQSSPGNGSTFIIILPDTLIKPESNE</sequence>
<evidence type="ECO:0000256" key="8">
    <source>
        <dbReference type="ARBA" id="ARBA00022741"/>
    </source>
</evidence>
<evidence type="ECO:0000256" key="14">
    <source>
        <dbReference type="ARBA" id="ARBA00023136"/>
    </source>
</evidence>
<comment type="catalytic activity">
    <reaction evidence="1">
        <text>ATP + protein L-histidine = ADP + protein N-phospho-L-histidine.</text>
        <dbReference type="EC" id="2.7.13.3"/>
    </reaction>
</comment>
<dbReference type="Pfam" id="PF02518">
    <property type="entry name" value="HATPase_c"/>
    <property type="match status" value="1"/>
</dbReference>
<keyword evidence="12" id="KW-0902">Two-component regulatory system</keyword>
<dbReference type="PRINTS" id="PR00344">
    <property type="entry name" value="BCTRLSENSOR"/>
</dbReference>
<keyword evidence="8" id="KW-0547">Nucleotide-binding</keyword>
<dbReference type="InterPro" id="IPR036890">
    <property type="entry name" value="HATPase_C_sf"/>
</dbReference>
<dbReference type="SMART" id="SM00304">
    <property type="entry name" value="HAMP"/>
    <property type="match status" value="1"/>
</dbReference>
<evidence type="ECO:0000256" key="11">
    <source>
        <dbReference type="ARBA" id="ARBA00022989"/>
    </source>
</evidence>
<keyword evidence="10" id="KW-0067">ATP-binding</keyword>